<accession>D6A909</accession>
<sequence>MPWREEPNGDGNRWRTRSARTRIQAENTGLAEVRGFVAQMVRNGDAEVKQVFSAVAREAQVSKSPGAVPRDCATGG</sequence>
<gene>
    <name evidence="1" type="ORF">SSFG_01480</name>
</gene>
<dbReference type="EMBL" id="DS999641">
    <property type="protein sequence ID" value="EFE66227.2"/>
    <property type="molecule type" value="Genomic_DNA"/>
</dbReference>
<reference evidence="2" key="1">
    <citation type="submission" date="2008-12" db="EMBL/GenBank/DDBJ databases">
        <title>Annotation of Streptomyces ghanaensis ATCC 14672.</title>
        <authorList>
            <consortium name="The Broad Institute Genome Sequencing Platform"/>
            <consortium name="Broad Institute Microbial Sequencing Center"/>
            <person name="Fischbach M."/>
            <person name="Ward D."/>
            <person name="Young S."/>
            <person name="Kodira C.D."/>
            <person name="Zeng Q."/>
            <person name="Koehrsen M."/>
            <person name="Godfrey P."/>
            <person name="Alvarado L."/>
            <person name="Berlin A.M."/>
            <person name="Borenstein D."/>
            <person name="Chen Z."/>
            <person name="Engels R."/>
            <person name="Freedman E."/>
            <person name="Gellesch M."/>
            <person name="Goldberg J."/>
            <person name="Griggs A."/>
            <person name="Gujja S."/>
            <person name="Heiman D.I."/>
            <person name="Hepburn T.A."/>
            <person name="Howarth C."/>
            <person name="Jen D."/>
            <person name="Larson L."/>
            <person name="Lewis B."/>
            <person name="Mehta T."/>
            <person name="Park D."/>
            <person name="Pearson M."/>
            <person name="Roberts A."/>
            <person name="Saif S."/>
            <person name="Shea T.D."/>
            <person name="Shenoy N."/>
            <person name="Sisk P."/>
            <person name="Stolte C."/>
            <person name="Sykes S.N."/>
            <person name="Walk T."/>
            <person name="White J."/>
            <person name="Yandava C."/>
            <person name="Straight P."/>
            <person name="Clardy J."/>
            <person name="Hung D."/>
            <person name="Kolter R."/>
            <person name="Mekalanos J."/>
            <person name="Walker S."/>
            <person name="Walsh C.T."/>
            <person name="Wieland B.L.C."/>
            <person name="Ilzarbe M."/>
            <person name="Galagan J."/>
            <person name="Nusbaum C."/>
            <person name="Birren B."/>
        </authorList>
    </citation>
    <scope>NUCLEOTIDE SEQUENCE [LARGE SCALE GENOMIC DNA]</scope>
    <source>
        <strain evidence="2">ATCC 14672 / DSM 40746 / JCM 4963 / KCTC 9882 / NRRL B-12104 / FH 1290</strain>
    </source>
</reference>
<dbReference type="Proteomes" id="UP000003824">
    <property type="component" value="Unassembled WGS sequence"/>
</dbReference>
<evidence type="ECO:0000313" key="1">
    <source>
        <dbReference type="EMBL" id="EFE66227.2"/>
    </source>
</evidence>
<organism evidence="1 2">
    <name type="scientific">Streptomyces viridosporus (strain ATCC 14672 / DSM 40746 / JCM 4963 / KCTC 9882 / NRRL B-12104 / FH 1290)</name>
    <name type="common">Streptomyces ghanaensis</name>
    <dbReference type="NCBI Taxonomy" id="566461"/>
    <lineage>
        <taxon>Bacteria</taxon>
        <taxon>Bacillati</taxon>
        <taxon>Actinomycetota</taxon>
        <taxon>Actinomycetes</taxon>
        <taxon>Kitasatosporales</taxon>
        <taxon>Streptomycetaceae</taxon>
        <taxon>Streptomyces</taxon>
    </lineage>
</organism>
<protein>
    <submittedName>
        <fullName evidence="1">Predicted protein</fullName>
    </submittedName>
</protein>
<dbReference type="AlphaFoldDB" id="D6A909"/>
<proteinExistence type="predicted"/>
<name>D6A909_STRV1</name>
<evidence type="ECO:0000313" key="2">
    <source>
        <dbReference type="Proteomes" id="UP000003824"/>
    </source>
</evidence>